<dbReference type="Gene3D" id="6.20.10.30">
    <property type="match status" value="1"/>
</dbReference>
<evidence type="ECO:0000256" key="9">
    <source>
        <dbReference type="ARBA" id="ARBA00022842"/>
    </source>
</evidence>
<dbReference type="Pfam" id="PF03120">
    <property type="entry name" value="OB_DNA_ligase"/>
    <property type="match status" value="1"/>
</dbReference>
<dbReference type="PROSITE" id="PS50172">
    <property type="entry name" value="BRCT"/>
    <property type="match status" value="1"/>
</dbReference>
<dbReference type="Pfam" id="PF03119">
    <property type="entry name" value="DNA_ligase_ZBD"/>
    <property type="match status" value="1"/>
</dbReference>
<organism evidence="18 19">
    <name type="scientific">Dichotomicrobium thermohalophilum</name>
    <dbReference type="NCBI Taxonomy" id="933063"/>
    <lineage>
        <taxon>Bacteria</taxon>
        <taxon>Pseudomonadati</taxon>
        <taxon>Pseudomonadota</taxon>
        <taxon>Alphaproteobacteria</taxon>
        <taxon>Hyphomicrobiales</taxon>
        <taxon>Hyphomicrobiaceae</taxon>
        <taxon>Dichotomicrobium</taxon>
    </lineage>
</organism>
<evidence type="ECO:0000256" key="16">
    <source>
        <dbReference type="RuleBase" id="RU000618"/>
    </source>
</evidence>
<keyword evidence="4 15" id="KW-0436">Ligase</keyword>
<evidence type="ECO:0000313" key="18">
    <source>
        <dbReference type="EMBL" id="RIA56211.1"/>
    </source>
</evidence>
<feature type="binding site" evidence="15">
    <location>
        <position position="328"/>
    </location>
    <ligand>
        <name>NAD(+)</name>
        <dbReference type="ChEBI" id="CHEBI:57540"/>
    </ligand>
</feature>
<dbReference type="HAMAP" id="MF_01588">
    <property type="entry name" value="DNA_ligase_A"/>
    <property type="match status" value="1"/>
</dbReference>
<evidence type="ECO:0000256" key="3">
    <source>
        <dbReference type="ARBA" id="ARBA00013308"/>
    </source>
</evidence>
<feature type="binding site" evidence="15">
    <location>
        <position position="304"/>
    </location>
    <ligand>
        <name>NAD(+)</name>
        <dbReference type="ChEBI" id="CHEBI:57540"/>
    </ligand>
</feature>
<evidence type="ECO:0000256" key="13">
    <source>
        <dbReference type="ARBA" id="ARBA00034005"/>
    </source>
</evidence>
<dbReference type="EMBL" id="QXDF01000001">
    <property type="protein sequence ID" value="RIA56211.1"/>
    <property type="molecule type" value="Genomic_DNA"/>
</dbReference>
<dbReference type="InterPro" id="IPR012340">
    <property type="entry name" value="NA-bd_OB-fold"/>
</dbReference>
<keyword evidence="10 15" id="KW-0520">NAD</keyword>
<dbReference type="Gene3D" id="3.40.50.10190">
    <property type="entry name" value="BRCT domain"/>
    <property type="match status" value="1"/>
</dbReference>
<dbReference type="PROSITE" id="PS01055">
    <property type="entry name" value="DNA_LIGASE_N1"/>
    <property type="match status" value="1"/>
</dbReference>
<dbReference type="GO" id="GO:0003911">
    <property type="term" value="F:DNA ligase (NAD+) activity"/>
    <property type="evidence" value="ECO:0007669"/>
    <property type="project" value="UniProtKB-UniRule"/>
</dbReference>
<dbReference type="Gene3D" id="2.40.50.140">
    <property type="entry name" value="Nucleic acid-binding proteins"/>
    <property type="match status" value="1"/>
</dbReference>
<dbReference type="CDD" id="cd17748">
    <property type="entry name" value="BRCT_DNA_ligase_like"/>
    <property type="match status" value="1"/>
</dbReference>
<dbReference type="Pfam" id="PF01653">
    <property type="entry name" value="DNA_ligase_aden"/>
    <property type="match status" value="1"/>
</dbReference>
<dbReference type="InterPro" id="IPR010994">
    <property type="entry name" value="RuvA_2-like"/>
</dbReference>
<evidence type="ECO:0000256" key="10">
    <source>
        <dbReference type="ARBA" id="ARBA00023027"/>
    </source>
</evidence>
<evidence type="ECO:0000256" key="11">
    <source>
        <dbReference type="ARBA" id="ARBA00023204"/>
    </source>
</evidence>
<dbReference type="PANTHER" id="PTHR23389">
    <property type="entry name" value="CHROMOSOME TRANSMISSION FIDELITY FACTOR 18"/>
    <property type="match status" value="1"/>
</dbReference>
<keyword evidence="9 15" id="KW-0460">Magnesium</keyword>
<dbReference type="InterPro" id="IPR013840">
    <property type="entry name" value="DNAligase_N"/>
</dbReference>
<comment type="function">
    <text evidence="1 15">DNA ligase that catalyzes the formation of phosphodiester linkages between 5'-phosphoryl and 3'-hydroxyl groups in double-stranded DNA using NAD as a coenzyme and as the energy source for the reaction. It is essential for DNA replication and repair of damaged DNA.</text>
</comment>
<dbReference type="FunFam" id="3.30.470.30:FF:000001">
    <property type="entry name" value="DNA ligase"/>
    <property type="match status" value="1"/>
</dbReference>
<evidence type="ECO:0000256" key="8">
    <source>
        <dbReference type="ARBA" id="ARBA00022833"/>
    </source>
</evidence>
<dbReference type="SUPFAM" id="SSF50249">
    <property type="entry name" value="Nucleic acid-binding proteins"/>
    <property type="match status" value="1"/>
</dbReference>
<comment type="cofactor">
    <cofactor evidence="15">
        <name>Mg(2+)</name>
        <dbReference type="ChEBI" id="CHEBI:18420"/>
    </cofactor>
    <cofactor evidence="15">
        <name>Mn(2+)</name>
        <dbReference type="ChEBI" id="CHEBI:29035"/>
    </cofactor>
</comment>
<evidence type="ECO:0000256" key="5">
    <source>
        <dbReference type="ARBA" id="ARBA00022705"/>
    </source>
</evidence>
<accession>A0A397QD74</accession>
<dbReference type="SMART" id="SM00532">
    <property type="entry name" value="LIGANc"/>
    <property type="match status" value="1"/>
</dbReference>
<keyword evidence="5 15" id="KW-0235">DNA replication</keyword>
<reference evidence="18 19" key="1">
    <citation type="submission" date="2018-08" db="EMBL/GenBank/DDBJ databases">
        <title>Genomic Encyclopedia of Archaeal and Bacterial Type Strains, Phase II (KMG-II): from individual species to whole genera.</title>
        <authorList>
            <person name="Goeker M."/>
        </authorList>
    </citation>
    <scope>NUCLEOTIDE SEQUENCE [LARGE SCALE GENOMIC DNA]</scope>
    <source>
        <strain evidence="18 19">DSM 5002</strain>
    </source>
</reference>
<feature type="binding site" evidence="15">
    <location>
        <begin position="45"/>
        <end position="49"/>
    </location>
    <ligand>
        <name>NAD(+)</name>
        <dbReference type="ChEBI" id="CHEBI:57540"/>
    </ligand>
</feature>
<evidence type="ECO:0000313" key="19">
    <source>
        <dbReference type="Proteomes" id="UP000266273"/>
    </source>
</evidence>
<feature type="binding site" evidence="15">
    <location>
        <position position="151"/>
    </location>
    <ligand>
        <name>NAD(+)</name>
        <dbReference type="ChEBI" id="CHEBI:57540"/>
    </ligand>
</feature>
<dbReference type="GO" id="GO:0046872">
    <property type="term" value="F:metal ion binding"/>
    <property type="evidence" value="ECO:0007669"/>
    <property type="project" value="UniProtKB-KW"/>
</dbReference>
<dbReference type="AlphaFoldDB" id="A0A397QD74"/>
<feature type="binding site" evidence="15">
    <location>
        <position position="128"/>
    </location>
    <ligand>
        <name>NAD(+)</name>
        <dbReference type="ChEBI" id="CHEBI:57540"/>
    </ligand>
</feature>
<comment type="catalytic activity">
    <reaction evidence="13 15 16">
        <text>NAD(+) + (deoxyribonucleotide)n-3'-hydroxyl + 5'-phospho-(deoxyribonucleotide)m = (deoxyribonucleotide)n+m + AMP + beta-nicotinamide D-nucleotide.</text>
        <dbReference type="EC" id="6.5.1.2"/>
    </reaction>
</comment>
<dbReference type="Proteomes" id="UP000266273">
    <property type="component" value="Unassembled WGS sequence"/>
</dbReference>
<evidence type="ECO:0000256" key="2">
    <source>
        <dbReference type="ARBA" id="ARBA00012722"/>
    </source>
</evidence>
<evidence type="ECO:0000256" key="1">
    <source>
        <dbReference type="ARBA" id="ARBA00004067"/>
    </source>
</evidence>
<dbReference type="PROSITE" id="PS01056">
    <property type="entry name" value="DNA_LIGASE_N2"/>
    <property type="match status" value="1"/>
</dbReference>
<evidence type="ECO:0000256" key="7">
    <source>
        <dbReference type="ARBA" id="ARBA00022763"/>
    </source>
</evidence>
<comment type="caution">
    <text evidence="15">Lacks conserved residue(s) required for the propagation of feature annotation.</text>
</comment>
<evidence type="ECO:0000256" key="4">
    <source>
        <dbReference type="ARBA" id="ARBA00022598"/>
    </source>
</evidence>
<evidence type="ECO:0000259" key="17">
    <source>
        <dbReference type="PROSITE" id="PS50172"/>
    </source>
</evidence>
<comment type="similarity">
    <text evidence="14 15">Belongs to the NAD-dependent DNA ligase family. LigA subfamily.</text>
</comment>
<feature type="binding site" evidence="15">
    <location>
        <position position="422"/>
    </location>
    <ligand>
        <name>Zn(2+)</name>
        <dbReference type="ChEBI" id="CHEBI:29105"/>
    </ligand>
</feature>
<name>A0A397QD74_9HYPH</name>
<protein>
    <recommendedName>
        <fullName evidence="3 15">DNA ligase</fullName>
        <ecNumber evidence="2 15">6.5.1.2</ecNumber>
    </recommendedName>
    <alternativeName>
        <fullName evidence="15">Polydeoxyribonucleotide synthase [NAD(+)]</fullName>
    </alternativeName>
</protein>
<dbReference type="InterPro" id="IPR033136">
    <property type="entry name" value="DNA_ligase_CS"/>
</dbReference>
<dbReference type="GO" id="GO:0006260">
    <property type="term" value="P:DNA replication"/>
    <property type="evidence" value="ECO:0007669"/>
    <property type="project" value="UniProtKB-KW"/>
</dbReference>
<dbReference type="FunFam" id="2.40.50.140:FF:000012">
    <property type="entry name" value="DNA ligase"/>
    <property type="match status" value="1"/>
</dbReference>
<feature type="binding site" evidence="15">
    <location>
        <position position="188"/>
    </location>
    <ligand>
        <name>NAD(+)</name>
        <dbReference type="ChEBI" id="CHEBI:57540"/>
    </ligand>
</feature>
<feature type="active site" description="N6-AMP-lysine intermediate" evidence="15">
    <location>
        <position position="130"/>
    </location>
</feature>
<evidence type="ECO:0000256" key="12">
    <source>
        <dbReference type="ARBA" id="ARBA00023211"/>
    </source>
</evidence>
<dbReference type="SMART" id="SM00292">
    <property type="entry name" value="BRCT"/>
    <property type="match status" value="1"/>
</dbReference>
<dbReference type="SMART" id="SM00278">
    <property type="entry name" value="HhH1"/>
    <property type="match status" value="3"/>
</dbReference>
<dbReference type="RefSeq" id="WP_119061029.1">
    <property type="nucleotide sequence ID" value="NZ_QXDF01000001.1"/>
</dbReference>
<sequence length="704" mass="77252">MSAVRDIPADKLSHEQAAEEVPALIAEISRHDRAYYVQDQPLISDAGYDALRQRLEALEARFPDLIRPDSPTQRVGAPPSEKFAKVRHRVPMLSLSNAFADAEIHEFVDRIRRFLGLEPDAEVAFAAEPKLDGLSMSLVYDGGELAFAATRGDGAEGEDVTANIRTIPGIPKKVEAKSFPDRFEVRGEVFMSHADFEALNARHAERGGKTFANPRNAAAGSVRQLDPKVTAARPLQFYAWGWGDVSELPADSHFAVMQAIADWGFPISPELRFCRKAEELLAFYRDIETRRATLGYDIDGMVYKVDSLALQERLGFVSRAPRWAIAHKFPAEKATTILEDIDVQVGRTGALTPVAKLRPVTVGGVVVSNATLHNEDEIARKDVRVGDTVIVQRAGDVIPQILGVVQEKRPKDARPYEMPDRCPICGSHAVREINPATGKPEAARRCTGGLICEAQLLQRLKHFVSRSAFDIEGLGGKRIELFHEEGLINNPADIFRLEARDAQSNQPIRTWEGWGEKSAANLFESINARREIPLDRFIYALGIRHIGETTARVLARSYGSWTAFREAMEAARDRDSAAYQNLVNIDGIGPAAAEAIVEFFAESHNREVVDALIEEVTVEDFAQTATESRVSGKTIVFTGKLERMSRDEAKALAERLGAKVTGSVSANTDLVVAGPGAGSKLKKASELGVEVISEDDWLTLSGAS</sequence>
<dbReference type="SUPFAM" id="SSF56091">
    <property type="entry name" value="DNA ligase/mRNA capping enzyme, catalytic domain"/>
    <property type="match status" value="1"/>
</dbReference>
<feature type="binding site" evidence="15">
    <location>
        <position position="452"/>
    </location>
    <ligand>
        <name>Zn(2+)</name>
        <dbReference type="ChEBI" id="CHEBI:29105"/>
    </ligand>
</feature>
<evidence type="ECO:0000256" key="15">
    <source>
        <dbReference type="HAMAP-Rule" id="MF_01588"/>
    </source>
</evidence>
<keyword evidence="8 15" id="KW-0862">Zinc</keyword>
<feature type="binding site" evidence="15">
    <location>
        <position position="425"/>
    </location>
    <ligand>
        <name>Zn(2+)</name>
        <dbReference type="ChEBI" id="CHEBI:29105"/>
    </ligand>
</feature>
<dbReference type="InterPro" id="IPR013839">
    <property type="entry name" value="DNAligase_adenylation"/>
</dbReference>
<keyword evidence="19" id="KW-1185">Reference proteome</keyword>
<dbReference type="Gene3D" id="3.30.470.30">
    <property type="entry name" value="DNA ligase/mRNA capping enzyme"/>
    <property type="match status" value="1"/>
</dbReference>
<dbReference type="Gene3D" id="1.10.150.20">
    <property type="entry name" value="5' to 3' exonuclease, C-terminal subdomain"/>
    <property type="match status" value="2"/>
</dbReference>
<evidence type="ECO:0000256" key="14">
    <source>
        <dbReference type="ARBA" id="ARBA00060881"/>
    </source>
</evidence>
<dbReference type="InterPro" id="IPR004149">
    <property type="entry name" value="Znf_DNAligase_C4"/>
</dbReference>
<evidence type="ECO:0000256" key="6">
    <source>
        <dbReference type="ARBA" id="ARBA00022723"/>
    </source>
</evidence>
<dbReference type="EC" id="6.5.1.2" evidence="2 15"/>
<dbReference type="OrthoDB" id="9759736at2"/>
<feature type="binding site" evidence="15">
    <location>
        <begin position="94"/>
        <end position="95"/>
    </location>
    <ligand>
        <name>NAD(+)</name>
        <dbReference type="ChEBI" id="CHEBI:57540"/>
    </ligand>
</feature>
<comment type="caution">
    <text evidence="18">The sequence shown here is derived from an EMBL/GenBank/DDBJ whole genome shotgun (WGS) entry which is preliminary data.</text>
</comment>
<dbReference type="InterPro" id="IPR001679">
    <property type="entry name" value="DNA_ligase"/>
</dbReference>
<dbReference type="SUPFAM" id="SSF52113">
    <property type="entry name" value="BRCT domain"/>
    <property type="match status" value="1"/>
</dbReference>
<dbReference type="InterPro" id="IPR004150">
    <property type="entry name" value="NAD_DNA_ligase_OB"/>
</dbReference>
<keyword evidence="12 15" id="KW-0464">Manganese</keyword>
<dbReference type="NCBIfam" id="TIGR00575">
    <property type="entry name" value="dnlj"/>
    <property type="match status" value="1"/>
</dbReference>
<dbReference type="GO" id="GO:0006281">
    <property type="term" value="P:DNA repair"/>
    <property type="evidence" value="ECO:0007669"/>
    <property type="project" value="UniProtKB-KW"/>
</dbReference>
<dbReference type="PANTHER" id="PTHR23389:SF9">
    <property type="entry name" value="DNA LIGASE"/>
    <property type="match status" value="1"/>
</dbReference>
<keyword evidence="7 15" id="KW-0227">DNA damage</keyword>
<dbReference type="GO" id="GO:0005829">
    <property type="term" value="C:cytosol"/>
    <property type="evidence" value="ECO:0007669"/>
    <property type="project" value="TreeGrafter"/>
</dbReference>
<dbReference type="Gene3D" id="1.10.287.610">
    <property type="entry name" value="Helix hairpin bin"/>
    <property type="match status" value="1"/>
</dbReference>
<feature type="domain" description="BRCT" evidence="17">
    <location>
        <begin position="625"/>
        <end position="698"/>
    </location>
</feature>
<keyword evidence="6 15" id="KW-0479">Metal-binding</keyword>
<dbReference type="InterPro" id="IPR041663">
    <property type="entry name" value="DisA/LigA_HHH"/>
</dbReference>
<dbReference type="InterPro" id="IPR036420">
    <property type="entry name" value="BRCT_dom_sf"/>
</dbReference>
<dbReference type="CDD" id="cd00114">
    <property type="entry name" value="LIGANc"/>
    <property type="match status" value="1"/>
</dbReference>
<keyword evidence="11 15" id="KW-0234">DNA repair</keyword>
<dbReference type="NCBIfam" id="NF005932">
    <property type="entry name" value="PRK07956.1"/>
    <property type="match status" value="1"/>
</dbReference>
<dbReference type="GO" id="GO:0003677">
    <property type="term" value="F:DNA binding"/>
    <property type="evidence" value="ECO:0007669"/>
    <property type="project" value="InterPro"/>
</dbReference>
<proteinExistence type="inferred from homology"/>
<dbReference type="Pfam" id="PF00533">
    <property type="entry name" value="BRCT"/>
    <property type="match status" value="1"/>
</dbReference>
<gene>
    <name evidence="15" type="primary">ligA</name>
    <name evidence="18" type="ORF">BXY53_1313</name>
</gene>
<dbReference type="PIRSF" id="PIRSF001604">
    <property type="entry name" value="LigA"/>
    <property type="match status" value="1"/>
</dbReference>
<dbReference type="Pfam" id="PF12826">
    <property type="entry name" value="HHH_2"/>
    <property type="match status" value="1"/>
</dbReference>
<dbReference type="InterPro" id="IPR018239">
    <property type="entry name" value="DNA_ligase_AS"/>
</dbReference>
<dbReference type="InterPro" id="IPR001357">
    <property type="entry name" value="BRCT_dom"/>
</dbReference>
<dbReference type="SUPFAM" id="SSF47781">
    <property type="entry name" value="RuvA domain 2-like"/>
    <property type="match status" value="1"/>
</dbReference>
<dbReference type="InterPro" id="IPR003583">
    <property type="entry name" value="Hlx-hairpin-Hlx_DNA-bd_motif"/>
</dbReference>